<gene>
    <name evidence="1" type="ORF">RHMOL_Rhmol07G0011400</name>
</gene>
<comment type="caution">
    <text evidence="1">The sequence shown here is derived from an EMBL/GenBank/DDBJ whole genome shotgun (WGS) entry which is preliminary data.</text>
</comment>
<organism evidence="1 2">
    <name type="scientific">Rhododendron molle</name>
    <name type="common">Chinese azalea</name>
    <name type="synonym">Azalea mollis</name>
    <dbReference type="NCBI Taxonomy" id="49168"/>
    <lineage>
        <taxon>Eukaryota</taxon>
        <taxon>Viridiplantae</taxon>
        <taxon>Streptophyta</taxon>
        <taxon>Embryophyta</taxon>
        <taxon>Tracheophyta</taxon>
        <taxon>Spermatophyta</taxon>
        <taxon>Magnoliopsida</taxon>
        <taxon>eudicotyledons</taxon>
        <taxon>Gunneridae</taxon>
        <taxon>Pentapetalae</taxon>
        <taxon>asterids</taxon>
        <taxon>Ericales</taxon>
        <taxon>Ericaceae</taxon>
        <taxon>Ericoideae</taxon>
        <taxon>Rhodoreae</taxon>
        <taxon>Rhododendron</taxon>
    </lineage>
</organism>
<protein>
    <submittedName>
        <fullName evidence="1">Uncharacterized protein</fullName>
    </submittedName>
</protein>
<accession>A0ACC0MVT4</accession>
<sequence length="243" mass="27579">MDSCTPSSSSGRRSRMLEVTIISANLITKSRGPFYVKLWIVDHHNSMLKTKKVCSYSTGSGSGSKPIWNQKFVFAIPHTFVVDNKVSSVWFEVFRVRKGFPDKSLGKAEGKLQLEKTLNEEKTIEGNDNEVIYDSLIENEYFCTDEESDNVEEEEEEEEEEEAEEVDSCELKGTGRVGVGGRGGELNVEMAVQKGFLSRVGQCNWRGWAMEYDEFMGTTCIKKKKRKEKSHFLMCFGKTTTKD</sequence>
<keyword evidence="2" id="KW-1185">Reference proteome</keyword>
<name>A0ACC0MVT4_RHOML</name>
<evidence type="ECO:0000313" key="1">
    <source>
        <dbReference type="EMBL" id="KAI8545025.1"/>
    </source>
</evidence>
<dbReference type="Proteomes" id="UP001062846">
    <property type="component" value="Chromosome 7"/>
</dbReference>
<proteinExistence type="predicted"/>
<dbReference type="EMBL" id="CM046394">
    <property type="protein sequence ID" value="KAI8545025.1"/>
    <property type="molecule type" value="Genomic_DNA"/>
</dbReference>
<reference evidence="1" key="1">
    <citation type="submission" date="2022-02" db="EMBL/GenBank/DDBJ databases">
        <title>Plant Genome Project.</title>
        <authorList>
            <person name="Zhang R.-G."/>
        </authorList>
    </citation>
    <scope>NUCLEOTIDE SEQUENCE</scope>
    <source>
        <strain evidence="1">AT1</strain>
    </source>
</reference>
<evidence type="ECO:0000313" key="2">
    <source>
        <dbReference type="Proteomes" id="UP001062846"/>
    </source>
</evidence>